<name>A0A2G9HIV7_9LAMI</name>
<dbReference type="Proteomes" id="UP000231279">
    <property type="component" value="Unassembled WGS sequence"/>
</dbReference>
<gene>
    <name evidence="1" type="ORF">CDL12_09906</name>
</gene>
<protein>
    <submittedName>
        <fullName evidence="1">Uncharacterized protein</fullName>
    </submittedName>
</protein>
<dbReference type="AlphaFoldDB" id="A0A2G9HIV7"/>
<dbReference type="EMBL" id="NKXS01001670">
    <property type="protein sequence ID" value="PIN17435.1"/>
    <property type="molecule type" value="Genomic_DNA"/>
</dbReference>
<sequence>MHLTKWDFVIHHNFANGSGGNAVAILGLLELLDGNGFRGFRPYLCQENQPVCSFPNFPNYVILLQPLRLVAAATTRIARPSIPHLCSSYWYQLIQ</sequence>
<comment type="caution">
    <text evidence="1">The sequence shown here is derived from an EMBL/GenBank/DDBJ whole genome shotgun (WGS) entry which is preliminary data.</text>
</comment>
<accession>A0A2G9HIV7</accession>
<evidence type="ECO:0000313" key="2">
    <source>
        <dbReference type="Proteomes" id="UP000231279"/>
    </source>
</evidence>
<keyword evidence="2" id="KW-1185">Reference proteome</keyword>
<reference evidence="2" key="1">
    <citation type="journal article" date="2018" name="Gigascience">
        <title>Genome assembly of the Pink Ipe (Handroanthus impetiginosus, Bignoniaceae), a highly valued, ecologically keystone Neotropical timber forest tree.</title>
        <authorList>
            <person name="Silva-Junior O.B."/>
            <person name="Grattapaglia D."/>
            <person name="Novaes E."/>
            <person name="Collevatti R.G."/>
        </authorList>
    </citation>
    <scope>NUCLEOTIDE SEQUENCE [LARGE SCALE GENOMIC DNA]</scope>
    <source>
        <strain evidence="2">cv. UFG-1</strain>
    </source>
</reference>
<evidence type="ECO:0000313" key="1">
    <source>
        <dbReference type="EMBL" id="PIN17435.1"/>
    </source>
</evidence>
<proteinExistence type="predicted"/>
<organism evidence="1 2">
    <name type="scientific">Handroanthus impetiginosus</name>
    <dbReference type="NCBI Taxonomy" id="429701"/>
    <lineage>
        <taxon>Eukaryota</taxon>
        <taxon>Viridiplantae</taxon>
        <taxon>Streptophyta</taxon>
        <taxon>Embryophyta</taxon>
        <taxon>Tracheophyta</taxon>
        <taxon>Spermatophyta</taxon>
        <taxon>Magnoliopsida</taxon>
        <taxon>eudicotyledons</taxon>
        <taxon>Gunneridae</taxon>
        <taxon>Pentapetalae</taxon>
        <taxon>asterids</taxon>
        <taxon>lamiids</taxon>
        <taxon>Lamiales</taxon>
        <taxon>Bignoniaceae</taxon>
        <taxon>Crescentiina</taxon>
        <taxon>Tabebuia alliance</taxon>
        <taxon>Handroanthus</taxon>
    </lineage>
</organism>